<keyword evidence="16" id="KW-0133">Cell shape</keyword>
<dbReference type="PANTHER" id="PTHR32282:SF27">
    <property type="entry name" value="PENICILLIN-BINDING PROTEIN 1A"/>
    <property type="match status" value="1"/>
</dbReference>
<dbReference type="InterPro" id="IPR012338">
    <property type="entry name" value="Beta-lactam/transpept-like"/>
</dbReference>
<evidence type="ECO:0000256" key="1">
    <source>
        <dbReference type="ARBA" id="ARBA00002624"/>
    </source>
</evidence>
<dbReference type="Proteomes" id="UP000653472">
    <property type="component" value="Unassembled WGS sequence"/>
</dbReference>
<keyword evidence="12" id="KW-0328">Glycosyltransferase</keyword>
<comment type="subcellular location">
    <subcellularLocation>
        <location evidence="2">Cell inner membrane</location>
        <topology evidence="2">Single-pass type II membrane protein</topology>
    </subcellularLocation>
</comment>
<keyword evidence="23" id="KW-0961">Cell wall biogenesis/degradation</keyword>
<evidence type="ECO:0000313" key="32">
    <source>
        <dbReference type="EMBL" id="NKF21155.1"/>
    </source>
</evidence>
<keyword evidence="33" id="KW-1185">Reference proteome</keyword>
<feature type="compositionally biased region" description="Polar residues" evidence="28">
    <location>
        <begin position="620"/>
        <end position="637"/>
    </location>
</feature>
<evidence type="ECO:0000256" key="13">
    <source>
        <dbReference type="ARBA" id="ARBA00022679"/>
    </source>
</evidence>
<evidence type="ECO:0000256" key="11">
    <source>
        <dbReference type="ARBA" id="ARBA00022670"/>
    </source>
</evidence>
<evidence type="ECO:0000256" key="21">
    <source>
        <dbReference type="ARBA" id="ARBA00023251"/>
    </source>
</evidence>
<evidence type="ECO:0000256" key="2">
    <source>
        <dbReference type="ARBA" id="ARBA00004249"/>
    </source>
</evidence>
<keyword evidence="21" id="KW-0046">Antibiotic resistance</keyword>
<comment type="function">
    <text evidence="1">Cell wall formation. Synthesis of cross-linked peptidoglycan from the lipid intermediates. The enzyme has a penicillin-insensitive transglycosylase N-terminal domain (formation of linear glycan strands) and a penicillin-sensitive transpeptidase C-terminal domain (cross-linking of the peptide subunits).</text>
</comment>
<feature type="domain" description="Glycosyl transferase family 51" evidence="30">
    <location>
        <begin position="55"/>
        <end position="230"/>
    </location>
</feature>
<evidence type="ECO:0000256" key="6">
    <source>
        <dbReference type="ARBA" id="ARBA00012448"/>
    </source>
</evidence>
<name>A0A970B544_9GAMM</name>
<feature type="region of interest" description="Disordered" evidence="28">
    <location>
        <begin position="601"/>
        <end position="653"/>
    </location>
</feature>
<evidence type="ECO:0000256" key="10">
    <source>
        <dbReference type="ARBA" id="ARBA00022645"/>
    </source>
</evidence>
<comment type="similarity">
    <text evidence="4">In the C-terminal section; belongs to the transpeptidase family.</text>
</comment>
<dbReference type="SUPFAM" id="SSF56601">
    <property type="entry name" value="beta-lactamase/transpeptidase-like"/>
    <property type="match status" value="1"/>
</dbReference>
<evidence type="ECO:0000256" key="20">
    <source>
        <dbReference type="ARBA" id="ARBA00023136"/>
    </source>
</evidence>
<evidence type="ECO:0000256" key="12">
    <source>
        <dbReference type="ARBA" id="ARBA00022676"/>
    </source>
</evidence>
<evidence type="ECO:0000256" key="27">
    <source>
        <dbReference type="ARBA" id="ARBA00060592"/>
    </source>
</evidence>
<evidence type="ECO:0000256" key="22">
    <source>
        <dbReference type="ARBA" id="ARBA00023268"/>
    </source>
</evidence>
<dbReference type="InterPro" id="IPR001460">
    <property type="entry name" value="PCN-bd_Tpept"/>
</dbReference>
<keyword evidence="19" id="KW-1133">Transmembrane helix</keyword>
<keyword evidence="10" id="KW-0121">Carboxypeptidase</keyword>
<keyword evidence="11" id="KW-0645">Protease</keyword>
<dbReference type="GO" id="GO:0009002">
    <property type="term" value="F:serine-type D-Ala-D-Ala carboxypeptidase activity"/>
    <property type="evidence" value="ECO:0007669"/>
    <property type="project" value="UniProtKB-EC"/>
</dbReference>
<comment type="caution">
    <text evidence="32">The sequence shown here is derived from an EMBL/GenBank/DDBJ whole genome shotgun (WGS) entry which is preliminary data.</text>
</comment>
<comment type="pathway">
    <text evidence="27">Glycan biosynthesis.</text>
</comment>
<comment type="similarity">
    <text evidence="5">In the N-terminal section; belongs to the glycosyltransferase 51 family.</text>
</comment>
<comment type="catalytic activity">
    <reaction evidence="24">
        <text>Preferential cleavage: (Ac)2-L-Lys-D-Ala-|-D-Ala. Also transpeptidation of peptidyl-alanyl moieties that are N-acyl substituents of D-alanine.</text>
        <dbReference type="EC" id="3.4.16.4"/>
    </reaction>
</comment>
<feature type="compositionally biased region" description="Low complexity" evidence="28">
    <location>
        <begin position="639"/>
        <end position="653"/>
    </location>
</feature>
<evidence type="ECO:0000256" key="5">
    <source>
        <dbReference type="ARBA" id="ARBA00007739"/>
    </source>
</evidence>
<dbReference type="InterPro" id="IPR023346">
    <property type="entry name" value="Lysozyme-like_dom_sf"/>
</dbReference>
<reference evidence="32" key="1">
    <citation type="submission" date="2020-03" db="EMBL/GenBank/DDBJ databases">
        <title>Solimonas marina sp. nov., isolated from deep seawater of the Pacific Ocean.</title>
        <authorList>
            <person name="Liu X."/>
            <person name="Lai Q."/>
            <person name="Sun F."/>
            <person name="Gai Y."/>
            <person name="Li G."/>
            <person name="Shao Z."/>
        </authorList>
    </citation>
    <scope>NUCLEOTIDE SEQUENCE</scope>
    <source>
        <strain evidence="32">C16B3</strain>
    </source>
</reference>
<dbReference type="GO" id="GO:0005886">
    <property type="term" value="C:plasma membrane"/>
    <property type="evidence" value="ECO:0007669"/>
    <property type="project" value="UniProtKB-SubCell"/>
</dbReference>
<accession>A0A970B544</accession>
<feature type="domain" description="Penicillin-binding protein transpeptidase" evidence="29">
    <location>
        <begin position="414"/>
        <end position="709"/>
    </location>
</feature>
<comment type="pathway">
    <text evidence="3">Cell wall biogenesis; peptidoglycan biosynthesis.</text>
</comment>
<keyword evidence="14" id="KW-0812">Transmembrane</keyword>
<dbReference type="InterPro" id="IPR031376">
    <property type="entry name" value="PCB_OB"/>
</dbReference>
<dbReference type="GO" id="GO:0006508">
    <property type="term" value="P:proteolysis"/>
    <property type="evidence" value="ECO:0007669"/>
    <property type="project" value="UniProtKB-KW"/>
</dbReference>
<dbReference type="SUPFAM" id="SSF53955">
    <property type="entry name" value="Lysozyme-like"/>
    <property type="match status" value="1"/>
</dbReference>
<sequence>MKRWILITTLCVAVLALIGAATVWIGIRHLSADLPPVDTIRQIQLSVPLRVTTSDGKLIGEFGAERRTLLHYDQIPPEVIHAFLAAEDDRFFEHPGVDWEGLMRAAVKLALTGQKTQGGSTITMQLARNVFLSNERTFTRKFKEILLSLRIEHELTKKEILELYLNKIFLGERAYGVGAASYVYFGKDIHDLSLAQIATIAGLPKAPSRDNPIANPQRARDRRNYVLGRMRDLGYITQAQYEHARAEPETTHPYQAKVDVDAQYVAEMARAWAVDRYGDDVYDRGLTVVTTIDSTKQTAAVAGLRDALLAYDERHSYRGPEAHLSEDVLSANGHEALLDALDEHAPVAGLLPAVVVSQDDSALKVMTGNGALTLEPKDFAWARLGKKPLIPGDLIRIRRDGDRWRLAEIPTVQGAFVGLAPKDGAIDALVGGFDFYSNKFNRATQARRQVGSGFKPFLYAAGLADGYTPASIFLDAPVVFDDPSVDSSWRPENFEGDLKGPMSLREALVHSRNLVSIRLLQAIGIDYTKQYVQRFGLPVDRLPNDLTMALGSAVFTPLEMARGFATIANGGFLVDPYFVAEVRDSDGKTLYTANPKHACPECPDDGSENEQGGDAANVASPEQTATNNTPAGTQTTPMDGATAGDSDTGGVATRTVSPQVDWLISDMMHDVATRGTGAGTNVLHRSDLAGKTGTTNDQTDAWFNGFQETQVGVAWVGYDQPTPLGRGEVGAKAALPIWIDYMRAALKDVPQARLPQPPGLVEVRIDPKTGKLAPPGSPDAVFDIVQQDHVPEPETNDPRHDPNKAGLEDLY</sequence>
<dbReference type="AlphaFoldDB" id="A0A970B544"/>
<keyword evidence="9" id="KW-0997">Cell inner membrane</keyword>
<evidence type="ECO:0000256" key="18">
    <source>
        <dbReference type="ARBA" id="ARBA00022984"/>
    </source>
</evidence>
<organism evidence="32 33">
    <name type="scientific">Solimonas marina</name>
    <dbReference type="NCBI Taxonomy" id="2714601"/>
    <lineage>
        <taxon>Bacteria</taxon>
        <taxon>Pseudomonadati</taxon>
        <taxon>Pseudomonadota</taxon>
        <taxon>Gammaproteobacteria</taxon>
        <taxon>Nevskiales</taxon>
        <taxon>Nevskiaceae</taxon>
        <taxon>Solimonas</taxon>
    </lineage>
</organism>
<dbReference type="PANTHER" id="PTHR32282">
    <property type="entry name" value="BINDING PROTEIN TRANSPEPTIDASE, PUTATIVE-RELATED"/>
    <property type="match status" value="1"/>
</dbReference>
<dbReference type="InterPro" id="IPR050396">
    <property type="entry name" value="Glycosyltr_51/Transpeptidase"/>
</dbReference>
<evidence type="ECO:0000256" key="16">
    <source>
        <dbReference type="ARBA" id="ARBA00022960"/>
    </source>
</evidence>
<evidence type="ECO:0000256" key="3">
    <source>
        <dbReference type="ARBA" id="ARBA00004752"/>
    </source>
</evidence>
<dbReference type="GO" id="GO:0071555">
    <property type="term" value="P:cell wall organization"/>
    <property type="evidence" value="ECO:0007669"/>
    <property type="project" value="UniProtKB-KW"/>
</dbReference>
<protein>
    <recommendedName>
        <fullName evidence="7">Penicillin-binding protein 1A</fullName>
        <ecNumber evidence="25">2.4.99.28</ecNumber>
        <ecNumber evidence="6">3.4.16.4</ecNumber>
    </recommendedName>
</protein>
<dbReference type="Gene3D" id="3.40.710.10">
    <property type="entry name" value="DD-peptidase/beta-lactamase superfamily"/>
    <property type="match status" value="2"/>
</dbReference>
<dbReference type="GO" id="GO:0008360">
    <property type="term" value="P:regulation of cell shape"/>
    <property type="evidence" value="ECO:0007669"/>
    <property type="project" value="UniProtKB-KW"/>
</dbReference>
<dbReference type="GO" id="GO:0030288">
    <property type="term" value="C:outer membrane-bounded periplasmic space"/>
    <property type="evidence" value="ECO:0007669"/>
    <property type="project" value="TreeGrafter"/>
</dbReference>
<evidence type="ECO:0000256" key="28">
    <source>
        <dbReference type="SAM" id="MobiDB-lite"/>
    </source>
</evidence>
<evidence type="ECO:0000313" key="33">
    <source>
        <dbReference type="Proteomes" id="UP000653472"/>
    </source>
</evidence>
<keyword evidence="15" id="KW-0378">Hydrolase</keyword>
<evidence type="ECO:0000256" key="23">
    <source>
        <dbReference type="ARBA" id="ARBA00023316"/>
    </source>
</evidence>
<evidence type="ECO:0000256" key="4">
    <source>
        <dbReference type="ARBA" id="ARBA00007090"/>
    </source>
</evidence>
<dbReference type="EC" id="3.4.16.4" evidence="6"/>
<dbReference type="EMBL" id="JAAVXB010000001">
    <property type="protein sequence ID" value="NKF21155.1"/>
    <property type="molecule type" value="Genomic_DNA"/>
</dbReference>
<dbReference type="GO" id="GO:0046677">
    <property type="term" value="P:response to antibiotic"/>
    <property type="evidence" value="ECO:0007669"/>
    <property type="project" value="UniProtKB-KW"/>
</dbReference>
<feature type="region of interest" description="Disordered" evidence="28">
    <location>
        <begin position="786"/>
        <end position="811"/>
    </location>
</feature>
<evidence type="ECO:0000256" key="17">
    <source>
        <dbReference type="ARBA" id="ARBA00022968"/>
    </source>
</evidence>
<comment type="catalytic activity">
    <reaction evidence="26">
        <text>[GlcNAc-(1-&gt;4)-Mur2Ac(oyl-L-Ala-gamma-D-Glu-L-Lys-D-Ala-D-Ala)](n)-di-trans,octa-cis-undecaprenyl diphosphate + beta-D-GlcNAc-(1-&gt;4)-Mur2Ac(oyl-L-Ala-gamma-D-Glu-L-Lys-D-Ala-D-Ala)-di-trans,octa-cis-undecaprenyl diphosphate = [GlcNAc-(1-&gt;4)-Mur2Ac(oyl-L-Ala-gamma-D-Glu-L-Lys-D-Ala-D-Ala)](n+1)-di-trans,octa-cis-undecaprenyl diphosphate + di-trans,octa-cis-undecaprenyl diphosphate + H(+)</text>
        <dbReference type="Rhea" id="RHEA:23708"/>
        <dbReference type="Rhea" id="RHEA-COMP:9602"/>
        <dbReference type="Rhea" id="RHEA-COMP:9603"/>
        <dbReference type="ChEBI" id="CHEBI:15378"/>
        <dbReference type="ChEBI" id="CHEBI:58405"/>
        <dbReference type="ChEBI" id="CHEBI:60033"/>
        <dbReference type="ChEBI" id="CHEBI:78435"/>
        <dbReference type="EC" id="2.4.99.28"/>
    </reaction>
</comment>
<gene>
    <name evidence="32" type="ORF">G7Y82_02420</name>
</gene>
<dbReference type="GO" id="GO:0008658">
    <property type="term" value="F:penicillin binding"/>
    <property type="evidence" value="ECO:0007669"/>
    <property type="project" value="InterPro"/>
</dbReference>
<keyword evidence="8" id="KW-1003">Cell membrane</keyword>
<keyword evidence="22" id="KW-0511">Multifunctional enzyme</keyword>
<dbReference type="GO" id="GO:0008955">
    <property type="term" value="F:peptidoglycan glycosyltransferase activity"/>
    <property type="evidence" value="ECO:0007669"/>
    <property type="project" value="UniProtKB-EC"/>
</dbReference>
<keyword evidence="20" id="KW-0472">Membrane</keyword>
<evidence type="ECO:0000256" key="26">
    <source>
        <dbReference type="ARBA" id="ARBA00049902"/>
    </source>
</evidence>
<evidence type="ECO:0000256" key="25">
    <source>
        <dbReference type="ARBA" id="ARBA00044770"/>
    </source>
</evidence>
<evidence type="ECO:0000256" key="8">
    <source>
        <dbReference type="ARBA" id="ARBA00022475"/>
    </source>
</evidence>
<keyword evidence="13" id="KW-0808">Transferase</keyword>
<feature type="compositionally biased region" description="Basic and acidic residues" evidence="28">
    <location>
        <begin position="789"/>
        <end position="811"/>
    </location>
</feature>
<dbReference type="Gene3D" id="1.10.3810.10">
    <property type="entry name" value="Biosynthetic peptidoglycan transglycosylase-like"/>
    <property type="match status" value="1"/>
</dbReference>
<keyword evidence="17" id="KW-0735">Signal-anchor</keyword>
<dbReference type="InterPro" id="IPR036950">
    <property type="entry name" value="PBP_transglycosylase"/>
</dbReference>
<evidence type="ECO:0000256" key="7">
    <source>
        <dbReference type="ARBA" id="ARBA00018638"/>
    </source>
</evidence>
<evidence type="ECO:0000256" key="19">
    <source>
        <dbReference type="ARBA" id="ARBA00022989"/>
    </source>
</evidence>
<dbReference type="EC" id="2.4.99.28" evidence="25"/>
<dbReference type="InterPro" id="IPR001264">
    <property type="entry name" value="Glyco_trans_51"/>
</dbReference>
<evidence type="ECO:0000259" key="31">
    <source>
        <dbReference type="Pfam" id="PF17092"/>
    </source>
</evidence>
<dbReference type="Pfam" id="PF17092">
    <property type="entry name" value="PCB_OB"/>
    <property type="match status" value="1"/>
</dbReference>
<evidence type="ECO:0000256" key="24">
    <source>
        <dbReference type="ARBA" id="ARBA00034000"/>
    </source>
</evidence>
<keyword evidence="18" id="KW-0573">Peptidoglycan synthesis</keyword>
<evidence type="ECO:0000259" key="29">
    <source>
        <dbReference type="Pfam" id="PF00905"/>
    </source>
</evidence>
<feature type="domain" description="Penicillin-binding protein OB-like" evidence="31">
    <location>
        <begin position="317"/>
        <end position="412"/>
    </location>
</feature>
<dbReference type="NCBIfam" id="TIGR02074">
    <property type="entry name" value="PBP_1a_fam"/>
    <property type="match status" value="1"/>
</dbReference>
<evidence type="ECO:0000259" key="30">
    <source>
        <dbReference type="Pfam" id="PF00912"/>
    </source>
</evidence>
<dbReference type="GO" id="GO:0009252">
    <property type="term" value="P:peptidoglycan biosynthetic process"/>
    <property type="evidence" value="ECO:0007669"/>
    <property type="project" value="UniProtKB-KW"/>
</dbReference>
<evidence type="ECO:0000256" key="14">
    <source>
        <dbReference type="ARBA" id="ARBA00022692"/>
    </source>
</evidence>
<evidence type="ECO:0000256" key="15">
    <source>
        <dbReference type="ARBA" id="ARBA00022801"/>
    </source>
</evidence>
<evidence type="ECO:0000256" key="9">
    <source>
        <dbReference type="ARBA" id="ARBA00022519"/>
    </source>
</evidence>
<dbReference type="Pfam" id="PF00905">
    <property type="entry name" value="Transpeptidase"/>
    <property type="match status" value="1"/>
</dbReference>
<dbReference type="FunFam" id="1.10.3810.10:FF:000003">
    <property type="entry name" value="Penicillin-binding protein 1a"/>
    <property type="match status" value="1"/>
</dbReference>
<dbReference type="RefSeq" id="WP_168146390.1">
    <property type="nucleotide sequence ID" value="NZ_JAAVXB010000001.1"/>
</dbReference>
<dbReference type="Pfam" id="PF00912">
    <property type="entry name" value="Transgly"/>
    <property type="match status" value="1"/>
</dbReference>
<proteinExistence type="inferred from homology"/>